<proteinExistence type="predicted"/>
<evidence type="ECO:0000313" key="5">
    <source>
        <dbReference type="Proteomes" id="UP000286134"/>
    </source>
</evidence>
<feature type="region of interest" description="Disordered" evidence="1">
    <location>
        <begin position="78"/>
        <end position="129"/>
    </location>
</feature>
<dbReference type="EMBL" id="MCFK01007710">
    <property type="protein sequence ID" value="RKF57054.1"/>
    <property type="molecule type" value="Genomic_DNA"/>
</dbReference>
<sequence length="129" mass="14522">MGILSAEVPQTTKNALTRRAYGYCVRFGRYGYYSTCKRSIWSRFGSWILAGLMVFLGIITIIAALICLTIRRRRSRRHRISTNTPAYNTTQQGYHDQSQTYAPPPNAPPKYGGPEPYGGVTQPPNAYVQ</sequence>
<organism evidence="3 5">
    <name type="scientific">Erysiphe neolycopersici</name>
    <dbReference type="NCBI Taxonomy" id="212602"/>
    <lineage>
        <taxon>Eukaryota</taxon>
        <taxon>Fungi</taxon>
        <taxon>Dikarya</taxon>
        <taxon>Ascomycota</taxon>
        <taxon>Pezizomycotina</taxon>
        <taxon>Leotiomycetes</taxon>
        <taxon>Erysiphales</taxon>
        <taxon>Erysiphaceae</taxon>
        <taxon>Erysiphe</taxon>
    </lineage>
</organism>
<comment type="caution">
    <text evidence="3">The sequence shown here is derived from an EMBL/GenBank/DDBJ whole genome shotgun (WGS) entry which is preliminary data.</text>
</comment>
<protein>
    <recommendedName>
        <fullName evidence="6">Chitin synthesis regulation, Congo red resistance, RCR protein</fullName>
    </recommendedName>
</protein>
<feature type="compositionally biased region" description="Polar residues" evidence="1">
    <location>
        <begin position="82"/>
        <end position="100"/>
    </location>
</feature>
<dbReference type="AlphaFoldDB" id="A0A420HFG1"/>
<evidence type="ECO:0000313" key="3">
    <source>
        <dbReference type="EMBL" id="RKF56145.1"/>
    </source>
</evidence>
<keyword evidence="2" id="KW-1133">Transmembrane helix</keyword>
<evidence type="ECO:0000313" key="4">
    <source>
        <dbReference type="EMBL" id="RKF57054.1"/>
    </source>
</evidence>
<keyword evidence="2" id="KW-0472">Membrane</keyword>
<accession>A0A420HFG1</accession>
<feature type="compositionally biased region" description="Low complexity" evidence="1">
    <location>
        <begin position="109"/>
        <end position="119"/>
    </location>
</feature>
<keyword evidence="5" id="KW-1185">Reference proteome</keyword>
<dbReference type="EMBL" id="MCFK01008377">
    <property type="protein sequence ID" value="RKF56145.1"/>
    <property type="molecule type" value="Genomic_DNA"/>
</dbReference>
<reference evidence="3 5" key="1">
    <citation type="journal article" date="2018" name="BMC Genomics">
        <title>Comparative genome analyses reveal sequence features reflecting distinct modes of host-adaptation between dicot and monocot powdery mildew.</title>
        <authorList>
            <person name="Wu Y."/>
            <person name="Ma X."/>
            <person name="Pan Z."/>
            <person name="Kale S.D."/>
            <person name="Song Y."/>
            <person name="King H."/>
            <person name="Zhang Q."/>
            <person name="Presley C."/>
            <person name="Deng X."/>
            <person name="Wei C.I."/>
            <person name="Xiao S."/>
        </authorList>
    </citation>
    <scope>NUCLEOTIDE SEQUENCE [LARGE SCALE GENOMIC DNA]</scope>
    <source>
        <strain evidence="3">UMSG2</strain>
    </source>
</reference>
<dbReference type="OrthoDB" id="3599933at2759"/>
<feature type="transmembrane region" description="Helical" evidence="2">
    <location>
        <begin position="47"/>
        <end position="70"/>
    </location>
</feature>
<name>A0A420HFG1_9PEZI</name>
<gene>
    <name evidence="4" type="ORF">OnM2_077037</name>
    <name evidence="3" type="ORF">OnM2_083036</name>
</gene>
<evidence type="ECO:0008006" key="6">
    <source>
        <dbReference type="Google" id="ProtNLM"/>
    </source>
</evidence>
<evidence type="ECO:0000256" key="1">
    <source>
        <dbReference type="SAM" id="MobiDB-lite"/>
    </source>
</evidence>
<keyword evidence="2" id="KW-0812">Transmembrane</keyword>
<evidence type="ECO:0000256" key="2">
    <source>
        <dbReference type="SAM" id="Phobius"/>
    </source>
</evidence>
<dbReference type="Proteomes" id="UP000286134">
    <property type="component" value="Unassembled WGS sequence"/>
</dbReference>